<sequence length="148" mass="15786">MSPRLARLADAPHIAALEESFPTGRWSLDAWTQEMTSHRAQVLVEGDGESVPLGVAAFSVAGETCDLNRVIVAPAARRGGVALRLLLGGLAWAEEQGATQMMLEVEDGNEPALALYQQIGFVTLARRANYYGPGRDALVMALPLGEQA</sequence>
<evidence type="ECO:0000313" key="4">
    <source>
        <dbReference type="EMBL" id="RXW31877.1"/>
    </source>
</evidence>
<dbReference type="PROSITE" id="PS51186">
    <property type="entry name" value="GNAT"/>
    <property type="match status" value="1"/>
</dbReference>
<dbReference type="PANTHER" id="PTHR43420">
    <property type="entry name" value="ACETYLTRANSFERASE"/>
    <property type="match status" value="1"/>
</dbReference>
<dbReference type="InterPro" id="IPR000182">
    <property type="entry name" value="GNAT_dom"/>
</dbReference>
<name>A0A4Q2EEF7_9ACTN</name>
<feature type="domain" description="N-acetyltransferase" evidence="3">
    <location>
        <begin position="1"/>
        <end position="145"/>
    </location>
</feature>
<gene>
    <name evidence="4" type="ORF">C1706_10045</name>
</gene>
<accession>A0A4Q2EEF7</accession>
<dbReference type="PANTHER" id="PTHR43420:SF44">
    <property type="entry name" value="ACETYLTRANSFERASE YPEA"/>
    <property type="match status" value="1"/>
</dbReference>
<evidence type="ECO:0000259" key="3">
    <source>
        <dbReference type="PROSITE" id="PS51186"/>
    </source>
</evidence>
<dbReference type="InterPro" id="IPR050680">
    <property type="entry name" value="YpeA/RimI_acetyltransf"/>
</dbReference>
<organism evidence="4 5">
    <name type="scientific">Propioniciclava flava</name>
    <dbReference type="NCBI Taxonomy" id="2072026"/>
    <lineage>
        <taxon>Bacteria</taxon>
        <taxon>Bacillati</taxon>
        <taxon>Actinomycetota</taxon>
        <taxon>Actinomycetes</taxon>
        <taxon>Propionibacteriales</taxon>
        <taxon>Propionibacteriaceae</taxon>
        <taxon>Propioniciclava</taxon>
    </lineage>
</organism>
<dbReference type="SUPFAM" id="SSF55729">
    <property type="entry name" value="Acyl-CoA N-acyltransferases (Nat)"/>
    <property type="match status" value="1"/>
</dbReference>
<dbReference type="AlphaFoldDB" id="A0A4Q2EEF7"/>
<keyword evidence="5" id="KW-1185">Reference proteome</keyword>
<dbReference type="EMBL" id="PPCV01000006">
    <property type="protein sequence ID" value="RXW31877.1"/>
    <property type="molecule type" value="Genomic_DNA"/>
</dbReference>
<proteinExistence type="predicted"/>
<reference evidence="4 5" key="1">
    <citation type="submission" date="2018-01" db="EMBL/GenBank/DDBJ databases">
        <title>Lactibacter flavus gen. nov., sp. nov., a novel bacterium of the family Propionibacteriaceae isolated from raw milk and dairy products.</title>
        <authorList>
            <person name="Wenning M."/>
            <person name="Breitenwieser F."/>
            <person name="Huptas C."/>
            <person name="von Neubeck M."/>
            <person name="Busse H.-J."/>
            <person name="Scherer S."/>
        </authorList>
    </citation>
    <scope>NUCLEOTIDE SEQUENCE [LARGE SCALE GENOMIC DNA]</scope>
    <source>
        <strain evidence="4 5">VG341</strain>
    </source>
</reference>
<keyword evidence="2" id="KW-0012">Acyltransferase</keyword>
<evidence type="ECO:0000313" key="5">
    <source>
        <dbReference type="Proteomes" id="UP000290624"/>
    </source>
</evidence>
<dbReference type="OrthoDB" id="529907at2"/>
<dbReference type="Pfam" id="PF00583">
    <property type="entry name" value="Acetyltransf_1"/>
    <property type="match status" value="1"/>
</dbReference>
<dbReference type="RefSeq" id="WP_129459093.1">
    <property type="nucleotide sequence ID" value="NZ_PPCV01000006.1"/>
</dbReference>
<protein>
    <submittedName>
        <fullName evidence="4">Ribosomal-protein-alanine N-acetyltransferase</fullName>
    </submittedName>
</protein>
<evidence type="ECO:0000256" key="2">
    <source>
        <dbReference type="ARBA" id="ARBA00023315"/>
    </source>
</evidence>
<keyword evidence="1 4" id="KW-0808">Transferase</keyword>
<evidence type="ECO:0000256" key="1">
    <source>
        <dbReference type="ARBA" id="ARBA00022679"/>
    </source>
</evidence>
<dbReference type="GO" id="GO:0016747">
    <property type="term" value="F:acyltransferase activity, transferring groups other than amino-acyl groups"/>
    <property type="evidence" value="ECO:0007669"/>
    <property type="project" value="InterPro"/>
</dbReference>
<dbReference type="InterPro" id="IPR016181">
    <property type="entry name" value="Acyl_CoA_acyltransferase"/>
</dbReference>
<dbReference type="Proteomes" id="UP000290624">
    <property type="component" value="Unassembled WGS sequence"/>
</dbReference>
<dbReference type="Gene3D" id="3.40.630.30">
    <property type="match status" value="1"/>
</dbReference>
<comment type="caution">
    <text evidence="4">The sequence shown here is derived from an EMBL/GenBank/DDBJ whole genome shotgun (WGS) entry which is preliminary data.</text>
</comment>